<evidence type="ECO:0000313" key="4">
    <source>
        <dbReference type="Proteomes" id="UP000625711"/>
    </source>
</evidence>
<feature type="domain" description="C2H2-type" evidence="2">
    <location>
        <begin position="95"/>
        <end position="122"/>
    </location>
</feature>
<dbReference type="PROSITE" id="PS50157">
    <property type="entry name" value="ZINC_FINGER_C2H2_2"/>
    <property type="match status" value="1"/>
</dbReference>
<dbReference type="SMART" id="SM00355">
    <property type="entry name" value="ZnF_C2H2"/>
    <property type="match status" value="2"/>
</dbReference>
<protein>
    <recommendedName>
        <fullName evidence="2">C2H2-type domain-containing protein</fullName>
    </recommendedName>
</protein>
<dbReference type="SUPFAM" id="SSF57667">
    <property type="entry name" value="beta-beta-alpha zinc fingers"/>
    <property type="match status" value="1"/>
</dbReference>
<dbReference type="InterPro" id="IPR036236">
    <property type="entry name" value="Znf_C2H2_sf"/>
</dbReference>
<dbReference type="Gene3D" id="3.30.160.60">
    <property type="entry name" value="Classic Zinc Finger"/>
    <property type="match status" value="1"/>
</dbReference>
<keyword evidence="1" id="KW-0479">Metal-binding</keyword>
<keyword evidence="1" id="KW-0863">Zinc-finger</keyword>
<evidence type="ECO:0000256" key="1">
    <source>
        <dbReference type="PROSITE-ProRule" id="PRU00042"/>
    </source>
</evidence>
<evidence type="ECO:0000313" key="3">
    <source>
        <dbReference type="EMBL" id="KAF7267866.1"/>
    </source>
</evidence>
<sequence>MFKVEQCDDDVWENGHQNSRKVEKVFNYLTGLYETVDNSSDVIIKNEPATLHIDNTFSSPLPSVYTYFYDGSIPSINIPETSANVYTFNVDRPTYPCPNCYYKALSIAELAYHQSVHLKSKPYKCKECPFQTVSILYYESHKLNHKTLLDLYYCFHSTKTLMLLDKILWYYTIIFGINVMINQARAT</sequence>
<proteinExistence type="predicted"/>
<dbReference type="AlphaFoldDB" id="A0A834M0Y9"/>
<keyword evidence="1" id="KW-0862">Zinc</keyword>
<reference evidence="3" key="1">
    <citation type="submission" date="2020-08" db="EMBL/GenBank/DDBJ databases">
        <title>Genome sequencing and assembly of the red palm weevil Rhynchophorus ferrugineus.</title>
        <authorList>
            <person name="Dias G.B."/>
            <person name="Bergman C.M."/>
            <person name="Manee M."/>
        </authorList>
    </citation>
    <scope>NUCLEOTIDE SEQUENCE</scope>
    <source>
        <strain evidence="3">AA-2017</strain>
        <tissue evidence="3">Whole larva</tissue>
    </source>
</reference>
<gene>
    <name evidence="3" type="ORF">GWI33_018948</name>
</gene>
<accession>A0A834M0Y9</accession>
<dbReference type="InterPro" id="IPR013087">
    <property type="entry name" value="Znf_C2H2_type"/>
</dbReference>
<evidence type="ECO:0000259" key="2">
    <source>
        <dbReference type="PROSITE" id="PS50157"/>
    </source>
</evidence>
<comment type="caution">
    <text evidence="3">The sequence shown here is derived from an EMBL/GenBank/DDBJ whole genome shotgun (WGS) entry which is preliminary data.</text>
</comment>
<dbReference type="GO" id="GO:0008270">
    <property type="term" value="F:zinc ion binding"/>
    <property type="evidence" value="ECO:0007669"/>
    <property type="project" value="UniProtKB-KW"/>
</dbReference>
<dbReference type="Proteomes" id="UP000625711">
    <property type="component" value="Unassembled WGS sequence"/>
</dbReference>
<keyword evidence="4" id="KW-1185">Reference proteome</keyword>
<organism evidence="3 4">
    <name type="scientific">Rhynchophorus ferrugineus</name>
    <name type="common">Red palm weevil</name>
    <name type="synonym">Curculio ferrugineus</name>
    <dbReference type="NCBI Taxonomy" id="354439"/>
    <lineage>
        <taxon>Eukaryota</taxon>
        <taxon>Metazoa</taxon>
        <taxon>Ecdysozoa</taxon>
        <taxon>Arthropoda</taxon>
        <taxon>Hexapoda</taxon>
        <taxon>Insecta</taxon>
        <taxon>Pterygota</taxon>
        <taxon>Neoptera</taxon>
        <taxon>Endopterygota</taxon>
        <taxon>Coleoptera</taxon>
        <taxon>Polyphaga</taxon>
        <taxon>Cucujiformia</taxon>
        <taxon>Curculionidae</taxon>
        <taxon>Dryophthorinae</taxon>
        <taxon>Rhynchophorus</taxon>
    </lineage>
</organism>
<dbReference type="OrthoDB" id="6077919at2759"/>
<dbReference type="EMBL" id="JAACXV010014377">
    <property type="protein sequence ID" value="KAF7267866.1"/>
    <property type="molecule type" value="Genomic_DNA"/>
</dbReference>
<name>A0A834M0Y9_RHYFE</name>